<dbReference type="EMBL" id="CAFBPP010000040">
    <property type="protein sequence ID" value="CAB5020986.1"/>
    <property type="molecule type" value="Genomic_DNA"/>
</dbReference>
<reference evidence="1" key="1">
    <citation type="submission" date="2020-05" db="EMBL/GenBank/DDBJ databases">
        <authorList>
            <person name="Chiriac C."/>
            <person name="Salcher M."/>
            <person name="Ghai R."/>
            <person name="Kavagutti S V."/>
        </authorList>
    </citation>
    <scope>NUCLEOTIDE SEQUENCE</scope>
</reference>
<name>A0A6J7QVU0_9ZZZZ</name>
<gene>
    <name evidence="1" type="ORF">UFOPK4114_00837</name>
</gene>
<organism evidence="1">
    <name type="scientific">freshwater metagenome</name>
    <dbReference type="NCBI Taxonomy" id="449393"/>
    <lineage>
        <taxon>unclassified sequences</taxon>
        <taxon>metagenomes</taxon>
        <taxon>ecological metagenomes</taxon>
    </lineage>
</organism>
<sequence>MDHPDTPAVQIFAQQDGVVGVMRGFPRVTPGDVVAVIGKPYSTTDEMPENI</sequence>
<evidence type="ECO:0000313" key="1">
    <source>
        <dbReference type="EMBL" id="CAB5020986.1"/>
    </source>
</evidence>
<accession>A0A6J7QVU0</accession>
<protein>
    <submittedName>
        <fullName evidence="1">Unannotated protein</fullName>
    </submittedName>
</protein>
<proteinExistence type="predicted"/>
<dbReference type="AlphaFoldDB" id="A0A6J7QVU0"/>